<organism evidence="1 2">
    <name type="scientific">Fusibacillus kribbianus</name>
    <dbReference type="NCBI Taxonomy" id="3044208"/>
    <lineage>
        <taxon>Bacteria</taxon>
        <taxon>Bacillati</taxon>
        <taxon>Bacillota</taxon>
        <taxon>Clostridia</taxon>
        <taxon>Lachnospirales</taxon>
        <taxon>Lachnospiraceae</taxon>
        <taxon>Fusibacillus</taxon>
    </lineage>
</organism>
<dbReference type="RefSeq" id="WP_283229434.1">
    <property type="nucleotide sequence ID" value="NZ_JASGBQ010000001.1"/>
</dbReference>
<name>A0AAP4B778_9FIRM</name>
<keyword evidence="2" id="KW-1185">Reference proteome</keyword>
<sequence length="336" mass="38589">MNKYNGLLSSVAHKYHIFKGARETENEWKTRLVYSICGMMAYASLWDDSEEDPISIVHLKRKVRSMLANYKSMYPELSGSLPYVSEELEDEIVDQFLSTGVVYHRPNRIAPSMKHEEPFGDILFQRGIALDSISCVSGIGFYSKQYGAKNPDRTKAMFGLEQENLQALWRITLSSASWKSNLSFEQNTEYLRLKQPFSQGYWVNKPDTTGTVSILRTGMKGSQLYYLYRYSGTTIEVSPLPQWQVESYNYRSLACACLSTYGTLPPIEYFEDGALVHVHMNYLLPPRELEFLKLYSWPEICTSLPCNFRRKLSIEVFTAIKNVLSDEGYEFKGGTI</sequence>
<dbReference type="Proteomes" id="UP001300383">
    <property type="component" value="Unassembled WGS sequence"/>
</dbReference>
<evidence type="ECO:0000313" key="2">
    <source>
        <dbReference type="Proteomes" id="UP001300383"/>
    </source>
</evidence>
<proteinExistence type="predicted"/>
<dbReference type="EMBL" id="JASGBQ010000001">
    <property type="protein sequence ID" value="MDI9240920.1"/>
    <property type="molecule type" value="Genomic_DNA"/>
</dbReference>
<accession>A0AAP4B778</accession>
<dbReference type="AlphaFoldDB" id="A0AAP4B778"/>
<comment type="caution">
    <text evidence="1">The sequence shown here is derived from an EMBL/GenBank/DDBJ whole genome shotgun (WGS) entry which is preliminary data.</text>
</comment>
<protein>
    <submittedName>
        <fullName evidence="1">Uncharacterized protein</fullName>
    </submittedName>
</protein>
<evidence type="ECO:0000313" key="1">
    <source>
        <dbReference type="EMBL" id="MDI9240920.1"/>
    </source>
</evidence>
<gene>
    <name evidence="1" type="ORF">QJ036_00315</name>
</gene>
<reference evidence="1 2" key="1">
    <citation type="submission" date="2023-05" db="EMBL/GenBank/DDBJ databases">
        <title>[ruminococcus] sp. nov., isolated from a pig farm feces dump.</title>
        <authorList>
            <person name="Chang Y.-H."/>
        </authorList>
    </citation>
    <scope>NUCLEOTIDE SEQUENCE [LARGE SCALE GENOMIC DNA]</scope>
    <source>
        <strain evidence="1 2">YH-rum2234</strain>
    </source>
</reference>